<reference evidence="3" key="2">
    <citation type="submission" date="2020-08" db="EMBL/GenBank/DDBJ databases">
        <title>Plant Genome Project.</title>
        <authorList>
            <person name="Zhang R.-G."/>
        </authorList>
    </citation>
    <scope>NUCLEOTIDE SEQUENCE</scope>
    <source>
        <strain evidence="3">Huo1</strain>
        <tissue evidence="3">Leaf</tissue>
    </source>
</reference>
<dbReference type="PANTHER" id="PTHR31238">
    <property type="entry name" value="GERMIN-LIKE PROTEIN SUBFAMILY 3 MEMBER 3"/>
    <property type="match status" value="1"/>
</dbReference>
<comment type="caution">
    <text evidence="3">The sequence shown here is derived from an EMBL/GenBank/DDBJ whole genome shotgun (WGS) entry which is preliminary data.</text>
</comment>
<keyword evidence="1" id="KW-0732">Signal</keyword>
<sequence>MASNFIVLGLLIATFSFAIASDSSPLQHFFVADLTGPVLVNGFACKDPKLVVADDFYMGGLNIPGNTANPVGSKVTPANVAQIPGLNTLGISMARIDFA</sequence>
<dbReference type="InterPro" id="IPR014710">
    <property type="entry name" value="RmlC-like_jellyroll"/>
</dbReference>
<dbReference type="SUPFAM" id="SSF51182">
    <property type="entry name" value="RmlC-like cupins"/>
    <property type="match status" value="1"/>
</dbReference>
<evidence type="ECO:0000259" key="2">
    <source>
        <dbReference type="Pfam" id="PF00190"/>
    </source>
</evidence>
<reference evidence="3" key="1">
    <citation type="submission" date="2018-01" db="EMBL/GenBank/DDBJ databases">
        <authorList>
            <person name="Mao J.F."/>
        </authorList>
    </citation>
    <scope>NUCLEOTIDE SEQUENCE</scope>
    <source>
        <strain evidence="3">Huo1</strain>
        <tissue evidence="3">Leaf</tissue>
    </source>
</reference>
<organism evidence="3">
    <name type="scientific">Salvia splendens</name>
    <name type="common">Scarlet sage</name>
    <dbReference type="NCBI Taxonomy" id="180675"/>
    <lineage>
        <taxon>Eukaryota</taxon>
        <taxon>Viridiplantae</taxon>
        <taxon>Streptophyta</taxon>
        <taxon>Embryophyta</taxon>
        <taxon>Tracheophyta</taxon>
        <taxon>Spermatophyta</taxon>
        <taxon>Magnoliopsida</taxon>
        <taxon>eudicotyledons</taxon>
        <taxon>Gunneridae</taxon>
        <taxon>Pentapetalae</taxon>
        <taxon>asterids</taxon>
        <taxon>lamiids</taxon>
        <taxon>Lamiales</taxon>
        <taxon>Lamiaceae</taxon>
        <taxon>Nepetoideae</taxon>
        <taxon>Mentheae</taxon>
        <taxon>Salviinae</taxon>
        <taxon>Salvia</taxon>
        <taxon>Salvia subgen. Calosphace</taxon>
        <taxon>core Calosphace</taxon>
    </lineage>
</organism>
<name>A0A8X8YY48_SALSN</name>
<dbReference type="AlphaFoldDB" id="A0A8X8YY48"/>
<evidence type="ECO:0000313" key="4">
    <source>
        <dbReference type="Proteomes" id="UP000298416"/>
    </source>
</evidence>
<accession>A0A8X8YY48</accession>
<feature type="domain" description="Cupin type-1" evidence="2">
    <location>
        <begin position="60"/>
        <end position="98"/>
    </location>
</feature>
<keyword evidence="4" id="KW-1185">Reference proteome</keyword>
<feature type="chain" id="PRO_5036493191" description="Cupin type-1 domain-containing protein" evidence="1">
    <location>
        <begin position="21"/>
        <end position="99"/>
    </location>
</feature>
<gene>
    <name evidence="3" type="ORF">SASPL_156238</name>
</gene>
<evidence type="ECO:0000313" key="3">
    <source>
        <dbReference type="EMBL" id="KAG6383972.1"/>
    </source>
</evidence>
<dbReference type="Gene3D" id="2.60.120.10">
    <property type="entry name" value="Jelly Rolls"/>
    <property type="match status" value="1"/>
</dbReference>
<dbReference type="InterPro" id="IPR006045">
    <property type="entry name" value="Cupin_1"/>
</dbReference>
<proteinExistence type="predicted"/>
<dbReference type="InterPro" id="IPR011051">
    <property type="entry name" value="RmlC_Cupin_sf"/>
</dbReference>
<evidence type="ECO:0000256" key="1">
    <source>
        <dbReference type="SAM" id="SignalP"/>
    </source>
</evidence>
<protein>
    <recommendedName>
        <fullName evidence="2">Cupin type-1 domain-containing protein</fullName>
    </recommendedName>
</protein>
<feature type="signal peptide" evidence="1">
    <location>
        <begin position="1"/>
        <end position="20"/>
    </location>
</feature>
<dbReference type="EMBL" id="PNBA02000333">
    <property type="protein sequence ID" value="KAG6383972.1"/>
    <property type="molecule type" value="Genomic_DNA"/>
</dbReference>
<dbReference type="Pfam" id="PF00190">
    <property type="entry name" value="Cupin_1"/>
    <property type="match status" value="1"/>
</dbReference>
<dbReference type="Proteomes" id="UP000298416">
    <property type="component" value="Unassembled WGS sequence"/>
</dbReference>